<feature type="transmembrane region" description="Helical" evidence="1">
    <location>
        <begin position="6"/>
        <end position="24"/>
    </location>
</feature>
<reference evidence="2" key="1">
    <citation type="journal article" date="2023" name="G3 (Bethesda)">
        <title>A reference genome for the long-term kleptoplast-retaining sea slug Elysia crispata morphotype clarki.</title>
        <authorList>
            <person name="Eastman K.E."/>
            <person name="Pendleton A.L."/>
            <person name="Shaikh M.A."/>
            <person name="Suttiyut T."/>
            <person name="Ogas R."/>
            <person name="Tomko P."/>
            <person name="Gavelis G."/>
            <person name="Widhalm J.R."/>
            <person name="Wisecaver J.H."/>
        </authorList>
    </citation>
    <scope>NUCLEOTIDE SEQUENCE</scope>
    <source>
        <strain evidence="2">ECLA1</strain>
    </source>
</reference>
<keyword evidence="1" id="KW-0472">Membrane</keyword>
<dbReference type="AlphaFoldDB" id="A0AAE1DWS8"/>
<evidence type="ECO:0000313" key="3">
    <source>
        <dbReference type="Proteomes" id="UP001283361"/>
    </source>
</evidence>
<gene>
    <name evidence="2" type="ORF">RRG08_012698</name>
</gene>
<dbReference type="EMBL" id="JAWDGP010002104">
    <property type="protein sequence ID" value="KAK3785597.1"/>
    <property type="molecule type" value="Genomic_DNA"/>
</dbReference>
<organism evidence="2 3">
    <name type="scientific">Elysia crispata</name>
    <name type="common">lettuce slug</name>
    <dbReference type="NCBI Taxonomy" id="231223"/>
    <lineage>
        <taxon>Eukaryota</taxon>
        <taxon>Metazoa</taxon>
        <taxon>Spiralia</taxon>
        <taxon>Lophotrochozoa</taxon>
        <taxon>Mollusca</taxon>
        <taxon>Gastropoda</taxon>
        <taxon>Heterobranchia</taxon>
        <taxon>Euthyneura</taxon>
        <taxon>Panpulmonata</taxon>
        <taxon>Sacoglossa</taxon>
        <taxon>Placobranchoidea</taxon>
        <taxon>Plakobranchidae</taxon>
        <taxon>Elysia</taxon>
    </lineage>
</organism>
<keyword evidence="1" id="KW-0812">Transmembrane</keyword>
<keyword evidence="1" id="KW-1133">Transmembrane helix</keyword>
<protein>
    <submittedName>
        <fullName evidence="2">Uncharacterized protein</fullName>
    </submittedName>
</protein>
<feature type="transmembrane region" description="Helical" evidence="1">
    <location>
        <begin position="67"/>
        <end position="93"/>
    </location>
</feature>
<proteinExistence type="predicted"/>
<accession>A0AAE1DWS8</accession>
<evidence type="ECO:0000313" key="2">
    <source>
        <dbReference type="EMBL" id="KAK3785597.1"/>
    </source>
</evidence>
<evidence type="ECO:0000256" key="1">
    <source>
        <dbReference type="SAM" id="Phobius"/>
    </source>
</evidence>
<comment type="caution">
    <text evidence="2">The sequence shown here is derived from an EMBL/GenBank/DDBJ whole genome shotgun (WGS) entry which is preliminary data.</text>
</comment>
<name>A0AAE1DWS8_9GAST</name>
<feature type="transmembrane region" description="Helical" evidence="1">
    <location>
        <begin position="36"/>
        <end position="55"/>
    </location>
</feature>
<dbReference type="Proteomes" id="UP001283361">
    <property type="component" value="Unassembled WGS sequence"/>
</dbReference>
<sequence>MEVLIHQQGLFGVIFLVICISSRARLGVVNLKTSKAWCITPQIWQGLVICISSLAEPGVIHLKSSKAWCYIISAANFLQIEVVVFGFQSWVLFRSETQKER</sequence>
<keyword evidence="3" id="KW-1185">Reference proteome</keyword>